<feature type="transmembrane region" description="Helical" evidence="9">
    <location>
        <begin position="20"/>
        <end position="42"/>
    </location>
</feature>
<comment type="similarity">
    <text evidence="2">Belongs to the ABC transporter superfamily.</text>
</comment>
<feature type="transmembrane region" description="Helical" evidence="9">
    <location>
        <begin position="138"/>
        <end position="171"/>
    </location>
</feature>
<feature type="domain" description="ABC transporter" evidence="10">
    <location>
        <begin position="342"/>
        <end position="570"/>
    </location>
</feature>
<dbReference type="InterPro" id="IPR011527">
    <property type="entry name" value="ABC1_TM_dom"/>
</dbReference>
<dbReference type="GO" id="GO:0015833">
    <property type="term" value="P:peptide transport"/>
    <property type="evidence" value="ECO:0007669"/>
    <property type="project" value="InterPro"/>
</dbReference>
<dbReference type="PROSITE" id="PS50929">
    <property type="entry name" value="ABC_TM1F"/>
    <property type="match status" value="1"/>
</dbReference>
<evidence type="ECO:0000313" key="12">
    <source>
        <dbReference type="EMBL" id="QCI64018.1"/>
    </source>
</evidence>
<feature type="region of interest" description="Disordered" evidence="8">
    <location>
        <begin position="552"/>
        <end position="581"/>
    </location>
</feature>
<dbReference type="EMBL" id="CP039690">
    <property type="protein sequence ID" value="QCI64018.1"/>
    <property type="molecule type" value="Genomic_DNA"/>
</dbReference>
<evidence type="ECO:0000259" key="10">
    <source>
        <dbReference type="PROSITE" id="PS50893"/>
    </source>
</evidence>
<evidence type="ECO:0000256" key="7">
    <source>
        <dbReference type="ARBA" id="ARBA00023136"/>
    </source>
</evidence>
<dbReference type="PANTHER" id="PTHR24221">
    <property type="entry name" value="ATP-BINDING CASSETTE SUB-FAMILY B"/>
    <property type="match status" value="1"/>
</dbReference>
<dbReference type="Gene3D" id="1.20.1560.10">
    <property type="entry name" value="ABC transporter type 1, transmembrane domain"/>
    <property type="match status" value="1"/>
</dbReference>
<evidence type="ECO:0000256" key="2">
    <source>
        <dbReference type="ARBA" id="ARBA00005417"/>
    </source>
</evidence>
<dbReference type="InterPro" id="IPR003593">
    <property type="entry name" value="AAA+_ATPase"/>
</dbReference>
<evidence type="ECO:0000256" key="6">
    <source>
        <dbReference type="ARBA" id="ARBA00022989"/>
    </source>
</evidence>
<dbReference type="InterPro" id="IPR003439">
    <property type="entry name" value="ABC_transporter-like_ATP-bd"/>
</dbReference>
<dbReference type="GO" id="GO:1904680">
    <property type="term" value="F:peptide transmembrane transporter activity"/>
    <property type="evidence" value="ECO:0007669"/>
    <property type="project" value="InterPro"/>
</dbReference>
<gene>
    <name evidence="12" type="ORF">E8M01_07025</name>
</gene>
<dbReference type="KEGG" id="pstg:E8M01_07025"/>
<dbReference type="AlphaFoldDB" id="A0A4D7AZE7"/>
<evidence type="ECO:0000256" key="9">
    <source>
        <dbReference type="SAM" id="Phobius"/>
    </source>
</evidence>
<dbReference type="PROSITE" id="PS00211">
    <property type="entry name" value="ABC_TRANSPORTER_1"/>
    <property type="match status" value="1"/>
</dbReference>
<dbReference type="NCBIfam" id="TIGR01194">
    <property type="entry name" value="cyc_pep_trnsptr"/>
    <property type="match status" value="1"/>
</dbReference>
<organism evidence="12 13">
    <name type="scientific">Phreatobacter stygius</name>
    <dbReference type="NCBI Taxonomy" id="1940610"/>
    <lineage>
        <taxon>Bacteria</taxon>
        <taxon>Pseudomonadati</taxon>
        <taxon>Pseudomonadota</taxon>
        <taxon>Alphaproteobacteria</taxon>
        <taxon>Hyphomicrobiales</taxon>
        <taxon>Phreatobacteraceae</taxon>
        <taxon>Phreatobacter</taxon>
    </lineage>
</organism>
<dbReference type="RefSeq" id="WP_136959474.1">
    <property type="nucleotide sequence ID" value="NZ_CP039690.1"/>
</dbReference>
<evidence type="ECO:0000259" key="11">
    <source>
        <dbReference type="PROSITE" id="PS50929"/>
    </source>
</evidence>
<dbReference type="SUPFAM" id="SSF52540">
    <property type="entry name" value="P-loop containing nucleoside triphosphate hydrolases"/>
    <property type="match status" value="1"/>
</dbReference>
<reference evidence="12 13" key="1">
    <citation type="submission" date="2019-04" db="EMBL/GenBank/DDBJ databases">
        <title>Phreatobacter aquaticus sp. nov.</title>
        <authorList>
            <person name="Choi A."/>
        </authorList>
    </citation>
    <scope>NUCLEOTIDE SEQUENCE [LARGE SCALE GENOMIC DNA]</scope>
    <source>
        <strain evidence="12 13">KCTC 52518</strain>
    </source>
</reference>
<keyword evidence="3 9" id="KW-0812">Transmembrane</keyword>
<dbReference type="InterPro" id="IPR027417">
    <property type="entry name" value="P-loop_NTPase"/>
</dbReference>
<comment type="subcellular location">
    <subcellularLocation>
        <location evidence="1">Cell membrane</location>
        <topology evidence="1">Multi-pass membrane protein</topology>
    </subcellularLocation>
</comment>
<dbReference type="SMART" id="SM00382">
    <property type="entry name" value="AAA"/>
    <property type="match status" value="1"/>
</dbReference>
<evidence type="ECO:0000256" key="1">
    <source>
        <dbReference type="ARBA" id="ARBA00004651"/>
    </source>
</evidence>
<feature type="transmembrane region" description="Helical" evidence="9">
    <location>
        <begin position="239"/>
        <end position="261"/>
    </location>
</feature>
<dbReference type="OrthoDB" id="9760776at2"/>
<keyword evidence="5" id="KW-0067">ATP-binding</keyword>
<dbReference type="InterPro" id="IPR005898">
    <property type="entry name" value="Cyc_pep_transpt_SyrD/YojI"/>
</dbReference>
<proteinExistence type="inferred from homology"/>
<evidence type="ECO:0000256" key="5">
    <source>
        <dbReference type="ARBA" id="ARBA00022840"/>
    </source>
</evidence>
<dbReference type="Pfam" id="PF00664">
    <property type="entry name" value="ABC_membrane"/>
    <property type="match status" value="1"/>
</dbReference>
<keyword evidence="13" id="KW-1185">Reference proteome</keyword>
<dbReference type="GO" id="GO:0005524">
    <property type="term" value="F:ATP binding"/>
    <property type="evidence" value="ECO:0007669"/>
    <property type="project" value="UniProtKB-KW"/>
</dbReference>
<evidence type="ECO:0000256" key="4">
    <source>
        <dbReference type="ARBA" id="ARBA00022741"/>
    </source>
</evidence>
<evidence type="ECO:0000256" key="8">
    <source>
        <dbReference type="SAM" id="MobiDB-lite"/>
    </source>
</evidence>
<dbReference type="InterPro" id="IPR036640">
    <property type="entry name" value="ABC1_TM_sf"/>
</dbReference>
<dbReference type="InterPro" id="IPR039421">
    <property type="entry name" value="Type_1_exporter"/>
</dbReference>
<dbReference type="Proteomes" id="UP000298781">
    <property type="component" value="Chromosome"/>
</dbReference>
<dbReference type="Gene3D" id="3.40.50.300">
    <property type="entry name" value="P-loop containing nucleotide triphosphate hydrolases"/>
    <property type="match status" value="1"/>
</dbReference>
<dbReference type="SUPFAM" id="SSF90123">
    <property type="entry name" value="ABC transporter transmembrane region"/>
    <property type="match status" value="1"/>
</dbReference>
<evidence type="ECO:0000256" key="3">
    <source>
        <dbReference type="ARBA" id="ARBA00022692"/>
    </source>
</evidence>
<dbReference type="InterPro" id="IPR017871">
    <property type="entry name" value="ABC_transporter-like_CS"/>
</dbReference>
<sequence>MVLNRPHILTEAGRLLRPFWPMAAFATAMGGLSGVATAWLLATINRSFHSEDGVTTTFVLTFAGLVLLTFTGKIVSDLGNSFVGQHVVANLRKELTGRILAAPIDRLERFRAHRLIVALNQDAEMISAFTSNFSALTIAASVTLGCIVYLVILSPMLFLIAALAIAAGLAINTYARRKGIKGFEAARAAQDELQKHYRGITEGAKELRLNRQRRARAHGVQLAGAIDGIRNLRLRAMRIFATANAVGSAVFFAAIGVLIALQAGFSVDRSVLSGFVLVLLYVKGPIDQLTGSLPLFEQAQISFKRVAELSAEFANPEPGLLIDAPQARPDGGDGPQGLRAVITLTGLSHAFPAAEGTEPFVLGPIDLSIRRGETLFIVGENGCGKTTLIKVILGLYAPQEGVVAIDGMAVTDENRDAYRQLFSAVFFDYFLFDDLVMAPGTPPATVQAYLERLEIAHRVTIADGRFSTTDLSAGQKKRLALIQVYLEGRPIIVFDEWAAEQDPTFRRIFYDELLLDLKRQGKTLIVISHDDRYFGAADRIVRMEKGRIVEVTEPSASRAPGLSDAPDPLSDRHGHNAGAIA</sequence>
<evidence type="ECO:0000313" key="13">
    <source>
        <dbReference type="Proteomes" id="UP000298781"/>
    </source>
</evidence>
<protein>
    <submittedName>
        <fullName evidence="12">Cyclic peptide export ABC transporter</fullName>
    </submittedName>
</protein>
<keyword evidence="7 9" id="KW-0472">Membrane</keyword>
<keyword evidence="6 9" id="KW-1133">Transmembrane helix</keyword>
<dbReference type="PANTHER" id="PTHR24221:SF654">
    <property type="entry name" value="ATP-BINDING CASSETTE SUB-FAMILY B MEMBER 6"/>
    <property type="match status" value="1"/>
</dbReference>
<dbReference type="CDD" id="cd03228">
    <property type="entry name" value="ABCC_MRP_Like"/>
    <property type="match status" value="1"/>
</dbReference>
<dbReference type="GO" id="GO:0034040">
    <property type="term" value="F:ATPase-coupled lipid transmembrane transporter activity"/>
    <property type="evidence" value="ECO:0007669"/>
    <property type="project" value="TreeGrafter"/>
</dbReference>
<feature type="transmembrane region" description="Helical" evidence="9">
    <location>
        <begin position="54"/>
        <end position="75"/>
    </location>
</feature>
<accession>A0A4D7AZE7</accession>
<dbReference type="Pfam" id="PF00005">
    <property type="entry name" value="ABC_tran"/>
    <property type="match status" value="1"/>
</dbReference>
<feature type="domain" description="ABC transmembrane type-1" evidence="11">
    <location>
        <begin position="22"/>
        <end position="298"/>
    </location>
</feature>
<name>A0A4D7AZE7_9HYPH</name>
<dbReference type="GO" id="GO:0140359">
    <property type="term" value="F:ABC-type transporter activity"/>
    <property type="evidence" value="ECO:0007669"/>
    <property type="project" value="InterPro"/>
</dbReference>
<keyword evidence="4" id="KW-0547">Nucleotide-binding</keyword>
<dbReference type="PROSITE" id="PS50893">
    <property type="entry name" value="ABC_TRANSPORTER_2"/>
    <property type="match status" value="1"/>
</dbReference>
<dbReference type="GO" id="GO:0016887">
    <property type="term" value="F:ATP hydrolysis activity"/>
    <property type="evidence" value="ECO:0007669"/>
    <property type="project" value="InterPro"/>
</dbReference>
<dbReference type="GO" id="GO:0005886">
    <property type="term" value="C:plasma membrane"/>
    <property type="evidence" value="ECO:0007669"/>
    <property type="project" value="UniProtKB-SubCell"/>
</dbReference>